<accession>A0A1B7T7C0</accession>
<dbReference type="Proteomes" id="UP000092321">
    <property type="component" value="Unassembled WGS sequence"/>
</dbReference>
<evidence type="ECO:0000313" key="2">
    <source>
        <dbReference type="Proteomes" id="UP000092321"/>
    </source>
</evidence>
<keyword evidence="2" id="KW-1185">Reference proteome</keyword>
<evidence type="ECO:0000313" key="1">
    <source>
        <dbReference type="EMBL" id="OBA24610.1"/>
    </source>
</evidence>
<organism evidence="1 2">
    <name type="scientific">Hanseniaspora valbyensis NRRL Y-1626</name>
    <dbReference type="NCBI Taxonomy" id="766949"/>
    <lineage>
        <taxon>Eukaryota</taxon>
        <taxon>Fungi</taxon>
        <taxon>Dikarya</taxon>
        <taxon>Ascomycota</taxon>
        <taxon>Saccharomycotina</taxon>
        <taxon>Saccharomycetes</taxon>
        <taxon>Saccharomycodales</taxon>
        <taxon>Saccharomycodaceae</taxon>
        <taxon>Hanseniaspora</taxon>
    </lineage>
</organism>
<protein>
    <submittedName>
        <fullName evidence="1">Uncharacterized protein</fullName>
    </submittedName>
</protein>
<reference evidence="2" key="1">
    <citation type="journal article" date="2016" name="Proc. Natl. Acad. Sci. U.S.A.">
        <title>Comparative genomics of biotechnologically important yeasts.</title>
        <authorList>
            <person name="Riley R."/>
            <person name="Haridas S."/>
            <person name="Wolfe K.H."/>
            <person name="Lopes M.R."/>
            <person name="Hittinger C.T."/>
            <person name="Goeker M."/>
            <person name="Salamov A.A."/>
            <person name="Wisecaver J.H."/>
            <person name="Long T.M."/>
            <person name="Calvey C.H."/>
            <person name="Aerts A.L."/>
            <person name="Barry K.W."/>
            <person name="Choi C."/>
            <person name="Clum A."/>
            <person name="Coughlan A.Y."/>
            <person name="Deshpande S."/>
            <person name="Douglass A.P."/>
            <person name="Hanson S.J."/>
            <person name="Klenk H.-P."/>
            <person name="LaButti K.M."/>
            <person name="Lapidus A."/>
            <person name="Lindquist E.A."/>
            <person name="Lipzen A.M."/>
            <person name="Meier-Kolthoff J.P."/>
            <person name="Ohm R.A."/>
            <person name="Otillar R.P."/>
            <person name="Pangilinan J.L."/>
            <person name="Peng Y."/>
            <person name="Rokas A."/>
            <person name="Rosa C.A."/>
            <person name="Scheuner C."/>
            <person name="Sibirny A.A."/>
            <person name="Slot J.C."/>
            <person name="Stielow J.B."/>
            <person name="Sun H."/>
            <person name="Kurtzman C.P."/>
            <person name="Blackwell M."/>
            <person name="Grigoriev I.V."/>
            <person name="Jeffries T.W."/>
        </authorList>
    </citation>
    <scope>NUCLEOTIDE SEQUENCE [LARGE SCALE GENOMIC DNA]</scope>
    <source>
        <strain evidence="2">NRRL Y-1626</strain>
    </source>
</reference>
<name>A0A1B7T7C0_9ASCO</name>
<dbReference type="EMBL" id="LXPE01000544">
    <property type="protein sequence ID" value="OBA24610.1"/>
    <property type="molecule type" value="Genomic_DNA"/>
</dbReference>
<dbReference type="AlphaFoldDB" id="A0A1B7T7C0"/>
<comment type="caution">
    <text evidence="1">The sequence shown here is derived from an EMBL/GenBank/DDBJ whole genome shotgun (WGS) entry which is preliminary data.</text>
</comment>
<gene>
    <name evidence="1" type="ORF">HANVADRAFT_4572</name>
</gene>
<proteinExistence type="predicted"/>
<sequence>MPITEQEQIWLQDLEKVTESEYIPQKRFFAPLLSKKLPEIPKDDSDRKTVPSQMFGPMNFLLFNWVVSILKVGYKRTIQPNDLLQLAERHKVTKIFENFQKEWEPVVRKHEAGEKIGKTGLIWVIGKTFKWDYGLAILYAVLSNAATACLPFVSKNYSIC</sequence>
<dbReference type="OrthoDB" id="4090645at2759"/>